<dbReference type="InterPro" id="IPR057478">
    <property type="entry name" value="DAAF9_2"/>
</dbReference>
<gene>
    <name evidence="3" type="ORF">LOTGIDRAFT_115481</name>
</gene>
<dbReference type="Pfam" id="PF23319">
    <property type="entry name" value="CobW_C_DAAF9"/>
    <property type="match status" value="1"/>
</dbReference>
<dbReference type="CTD" id="20231230"/>
<evidence type="ECO:0000313" key="4">
    <source>
        <dbReference type="Proteomes" id="UP000030746"/>
    </source>
</evidence>
<feature type="non-terminal residue" evidence="3">
    <location>
        <position position="1"/>
    </location>
</feature>
<dbReference type="EMBL" id="KB201362">
    <property type="protein sequence ID" value="ESO97007.1"/>
    <property type="molecule type" value="Genomic_DNA"/>
</dbReference>
<dbReference type="InterPro" id="IPR056414">
    <property type="entry name" value="DAAF9_CobW_C"/>
</dbReference>
<sequence length="265" mass="30050">EIQGMLRIVNSNVALILAERGEVHRSTDIENILSESEFYSPSVVRARYLSPVTRAKPIVNVGQQPSMTRLVLHFTQPLDKLKLVHKFKGISSELCGDPWLGNIYHIQGQVNLAGLNESFDVEFVTLSEYMKFVPVEKPPQDGQSPPAPQSTAKSYLVFTGCGLDKSVLKNWLRQCQPPKPEKKQILTRDQLSNDVINKIHVTNHLSILPEGWFYNGSQYISLDGEKTSTHPQLEKFLEEYIKEKNIEITNLNKEIDSIPYTDLFA</sequence>
<dbReference type="KEGG" id="lgi:LOTGIDRAFT_115481"/>
<evidence type="ECO:0000259" key="2">
    <source>
        <dbReference type="Pfam" id="PF25204"/>
    </source>
</evidence>
<dbReference type="OMA" id="TQICIRF"/>
<dbReference type="AlphaFoldDB" id="V4AIY8"/>
<name>V4AIY8_LOTGI</name>
<dbReference type="PANTHER" id="PTHR33664:SF1">
    <property type="entry name" value="DYNEIN AXONEMAL ASSEMBLY FACTOR 9"/>
    <property type="match status" value="1"/>
</dbReference>
<accession>V4AIY8</accession>
<feature type="domain" description="DAAF9" evidence="2">
    <location>
        <begin position="1"/>
        <end position="50"/>
    </location>
</feature>
<dbReference type="Proteomes" id="UP000030746">
    <property type="component" value="Unassembled WGS sequence"/>
</dbReference>
<keyword evidence="4" id="KW-1185">Reference proteome</keyword>
<dbReference type="InterPro" id="IPR040342">
    <property type="entry name" value="DNAAF9"/>
</dbReference>
<dbReference type="PANTHER" id="PTHR33664">
    <property type="entry name" value="RCG26366"/>
    <property type="match status" value="1"/>
</dbReference>
<dbReference type="RefSeq" id="XP_009052491.1">
    <property type="nucleotide sequence ID" value="XM_009054243.1"/>
</dbReference>
<feature type="domain" description="DAAF9 CobW C-like" evidence="1">
    <location>
        <begin position="69"/>
        <end position="135"/>
    </location>
</feature>
<evidence type="ECO:0000313" key="3">
    <source>
        <dbReference type="EMBL" id="ESO97007.1"/>
    </source>
</evidence>
<dbReference type="GeneID" id="20231230"/>
<dbReference type="OrthoDB" id="72033at2759"/>
<evidence type="ECO:0000259" key="1">
    <source>
        <dbReference type="Pfam" id="PF23319"/>
    </source>
</evidence>
<dbReference type="HOGENOM" id="CLU_1052000_0_0_1"/>
<dbReference type="Pfam" id="PF25204">
    <property type="entry name" value="DAAF9_2"/>
    <property type="match status" value="1"/>
</dbReference>
<dbReference type="STRING" id="225164.V4AIY8"/>
<proteinExistence type="predicted"/>
<organism evidence="3 4">
    <name type="scientific">Lottia gigantea</name>
    <name type="common">Giant owl limpet</name>
    <dbReference type="NCBI Taxonomy" id="225164"/>
    <lineage>
        <taxon>Eukaryota</taxon>
        <taxon>Metazoa</taxon>
        <taxon>Spiralia</taxon>
        <taxon>Lophotrochozoa</taxon>
        <taxon>Mollusca</taxon>
        <taxon>Gastropoda</taxon>
        <taxon>Patellogastropoda</taxon>
        <taxon>Lottioidea</taxon>
        <taxon>Lottiidae</taxon>
        <taxon>Lottia</taxon>
    </lineage>
</organism>
<reference evidence="3 4" key="1">
    <citation type="journal article" date="2013" name="Nature">
        <title>Insights into bilaterian evolution from three spiralian genomes.</title>
        <authorList>
            <person name="Simakov O."/>
            <person name="Marletaz F."/>
            <person name="Cho S.J."/>
            <person name="Edsinger-Gonzales E."/>
            <person name="Havlak P."/>
            <person name="Hellsten U."/>
            <person name="Kuo D.H."/>
            <person name="Larsson T."/>
            <person name="Lv J."/>
            <person name="Arendt D."/>
            <person name="Savage R."/>
            <person name="Osoegawa K."/>
            <person name="de Jong P."/>
            <person name="Grimwood J."/>
            <person name="Chapman J.A."/>
            <person name="Shapiro H."/>
            <person name="Aerts A."/>
            <person name="Otillar R.P."/>
            <person name="Terry A.Y."/>
            <person name="Boore J.L."/>
            <person name="Grigoriev I.V."/>
            <person name="Lindberg D.R."/>
            <person name="Seaver E.C."/>
            <person name="Weisblat D.A."/>
            <person name="Putnam N.H."/>
            <person name="Rokhsar D.S."/>
        </authorList>
    </citation>
    <scope>NUCLEOTIDE SEQUENCE [LARGE SCALE GENOMIC DNA]</scope>
</reference>
<protein>
    <submittedName>
        <fullName evidence="3">Uncharacterized protein</fullName>
    </submittedName>
</protein>